<comment type="caution">
    <text evidence="4">The sequence shown here is derived from an EMBL/GenBank/DDBJ whole genome shotgun (WGS) entry which is preliminary data.</text>
</comment>
<dbReference type="AlphaFoldDB" id="A0A0S8FR25"/>
<organism evidence="4 5">
    <name type="scientific">candidate division WOR_3 bacterium SM23_42</name>
    <dbReference type="NCBI Taxonomy" id="1703779"/>
    <lineage>
        <taxon>Bacteria</taxon>
        <taxon>Bacteria division WOR-3</taxon>
    </lineage>
</organism>
<protein>
    <recommendedName>
        <fullName evidence="6">CDP-alcohol phosphatidyltransferase</fullName>
    </recommendedName>
</protein>
<sequence>MTKIKELGRKFFVSPIVSFLVGLNVHPNVITVSSLILAVIACFLYRNGVFWAAAIFLFWCGIFDSFDGEIARRKNMISKLGSFLDSTIDRVNEFIIYFGLYLYYYNKVDYMQFWILVAVFGSMMVSYTRARAEGLGISPRVGIFERFTRIFLLIIGSVLGPRVMSYIIMILAVGTLETTIQRIIFVKRRSDKD</sequence>
<gene>
    <name evidence="4" type="ORF">AMJ83_07975</name>
</gene>
<evidence type="ECO:0000256" key="2">
    <source>
        <dbReference type="RuleBase" id="RU003750"/>
    </source>
</evidence>
<feature type="transmembrane region" description="Helical" evidence="3">
    <location>
        <begin position="12"/>
        <end position="43"/>
    </location>
</feature>
<evidence type="ECO:0000313" key="4">
    <source>
        <dbReference type="EMBL" id="KPK63173.1"/>
    </source>
</evidence>
<dbReference type="PROSITE" id="PS00379">
    <property type="entry name" value="CDP_ALCOHOL_P_TRANSF"/>
    <property type="match status" value="1"/>
</dbReference>
<dbReference type="EMBL" id="LJUJ01000017">
    <property type="protein sequence ID" value="KPK63173.1"/>
    <property type="molecule type" value="Genomic_DNA"/>
</dbReference>
<dbReference type="Pfam" id="PF01066">
    <property type="entry name" value="CDP-OH_P_transf"/>
    <property type="match status" value="1"/>
</dbReference>
<keyword evidence="3" id="KW-1133">Transmembrane helix</keyword>
<dbReference type="GO" id="GO:0016020">
    <property type="term" value="C:membrane"/>
    <property type="evidence" value="ECO:0007669"/>
    <property type="project" value="InterPro"/>
</dbReference>
<evidence type="ECO:0008006" key="6">
    <source>
        <dbReference type="Google" id="ProtNLM"/>
    </source>
</evidence>
<dbReference type="PATRIC" id="fig|1703779.3.peg.2433"/>
<feature type="transmembrane region" description="Helical" evidence="3">
    <location>
        <begin position="49"/>
        <end position="66"/>
    </location>
</feature>
<comment type="similarity">
    <text evidence="2">Belongs to the CDP-alcohol phosphatidyltransferase class-I family.</text>
</comment>
<reference evidence="4 5" key="1">
    <citation type="journal article" date="2015" name="Microbiome">
        <title>Genomic resolution of linkages in carbon, nitrogen, and sulfur cycling among widespread estuary sediment bacteria.</title>
        <authorList>
            <person name="Baker B.J."/>
            <person name="Lazar C.S."/>
            <person name="Teske A.P."/>
            <person name="Dick G.J."/>
        </authorList>
    </citation>
    <scope>NUCLEOTIDE SEQUENCE [LARGE SCALE GENOMIC DNA]</scope>
    <source>
        <strain evidence="4">SM23_42</strain>
    </source>
</reference>
<evidence type="ECO:0000256" key="1">
    <source>
        <dbReference type="ARBA" id="ARBA00022679"/>
    </source>
</evidence>
<evidence type="ECO:0000256" key="3">
    <source>
        <dbReference type="SAM" id="Phobius"/>
    </source>
</evidence>
<keyword evidence="3" id="KW-0472">Membrane</keyword>
<feature type="transmembrane region" description="Helical" evidence="3">
    <location>
        <begin position="150"/>
        <end position="173"/>
    </location>
</feature>
<dbReference type="STRING" id="1703779.AMJ83_07975"/>
<dbReference type="Gene3D" id="1.20.120.1760">
    <property type="match status" value="1"/>
</dbReference>
<dbReference type="InterPro" id="IPR043130">
    <property type="entry name" value="CDP-OH_PTrfase_TM_dom"/>
</dbReference>
<name>A0A0S8FR25_UNCW3</name>
<evidence type="ECO:0000313" key="5">
    <source>
        <dbReference type="Proteomes" id="UP000051373"/>
    </source>
</evidence>
<keyword evidence="1 2" id="KW-0808">Transferase</keyword>
<dbReference type="GO" id="GO:0008654">
    <property type="term" value="P:phospholipid biosynthetic process"/>
    <property type="evidence" value="ECO:0007669"/>
    <property type="project" value="InterPro"/>
</dbReference>
<proteinExistence type="inferred from homology"/>
<dbReference type="InterPro" id="IPR000462">
    <property type="entry name" value="CDP-OH_P_trans"/>
</dbReference>
<feature type="transmembrane region" description="Helical" evidence="3">
    <location>
        <begin position="111"/>
        <end position="130"/>
    </location>
</feature>
<dbReference type="Proteomes" id="UP000051373">
    <property type="component" value="Unassembled WGS sequence"/>
</dbReference>
<dbReference type="InterPro" id="IPR048254">
    <property type="entry name" value="CDP_ALCOHOL_P_TRANSF_CS"/>
</dbReference>
<dbReference type="GO" id="GO:0016780">
    <property type="term" value="F:phosphotransferase activity, for other substituted phosphate groups"/>
    <property type="evidence" value="ECO:0007669"/>
    <property type="project" value="InterPro"/>
</dbReference>
<keyword evidence="3" id="KW-0812">Transmembrane</keyword>
<accession>A0A0S8FR25</accession>